<name>F1ADP2_9CAUD</name>
<sequence>MTDTNNAPKAVRTLAERKAALEDQLAKVNRLINAEAILASIAVGDTVTFGFGRGEKARTLTGVVKGLREVEVGKGTQRQAAIEAGDGFESETYRVPVASILTINGGEQIEQDEDASADAAPAEVDPLDAN</sequence>
<proteinExistence type="predicted"/>
<reference evidence="2 3" key="1">
    <citation type="submission" date="2010-01" db="EMBL/GenBank/DDBJ databases">
        <authorList>
            <person name="Kropinski A.M."/>
            <person name="Agwai U."/>
            <person name="Lingohr E.J."/>
            <person name="Poindexter J.S."/>
            <person name="Wright E.R."/>
        </authorList>
    </citation>
    <scope>NUCLEOTIDE SEQUENCE [LARGE SCALE GENOMIC DNA]</scope>
</reference>
<evidence type="ECO:0000313" key="2">
    <source>
        <dbReference type="EMBL" id="ADD21644.1"/>
    </source>
</evidence>
<evidence type="ECO:0000313" key="3">
    <source>
        <dbReference type="Proteomes" id="UP000373977"/>
    </source>
</evidence>
<dbReference type="Proteomes" id="UP000373977">
    <property type="component" value="Segment"/>
</dbReference>
<protein>
    <submittedName>
        <fullName evidence="2">Uncharacterized protein</fullName>
    </submittedName>
</protein>
<organism evidence="2 3">
    <name type="scientific">Caulobacter phage Cd1</name>
    <dbReference type="NCBI Taxonomy" id="718008"/>
    <lineage>
        <taxon>Viruses</taxon>
        <taxon>Duplodnaviria</taxon>
        <taxon>Heunggongvirae</taxon>
        <taxon>Uroviricota</taxon>
        <taxon>Caudoviricetes</taxon>
        <taxon>Autographivirales</taxon>
        <taxon>Autonotataviridae</taxon>
        <taxon>Conareevirus</taxon>
        <taxon>Conareevirus Cd1</taxon>
    </lineage>
</organism>
<dbReference type="EMBL" id="GU393987">
    <property type="protein sequence ID" value="ADD21644.1"/>
    <property type="molecule type" value="Genomic_DNA"/>
</dbReference>
<keyword evidence="3" id="KW-1185">Reference proteome</keyword>
<accession>F1ADP2</accession>
<feature type="region of interest" description="Disordered" evidence="1">
    <location>
        <begin position="106"/>
        <end position="130"/>
    </location>
</feature>
<evidence type="ECO:0000256" key="1">
    <source>
        <dbReference type="SAM" id="MobiDB-lite"/>
    </source>
</evidence>